<dbReference type="PROSITE" id="PS50263">
    <property type="entry name" value="CN_HYDROLASE"/>
    <property type="match status" value="1"/>
</dbReference>
<dbReference type="RefSeq" id="WP_147927996.1">
    <property type="nucleotide sequence ID" value="NZ_VKAC01000013.1"/>
</dbReference>
<accession>A0A5C8Z6R6</accession>
<protein>
    <submittedName>
        <fullName evidence="3">Carbon-nitrogen hydrolase family protein</fullName>
    </submittedName>
</protein>
<reference evidence="3 4" key="1">
    <citation type="submission" date="2019-07" db="EMBL/GenBank/DDBJ databases">
        <title>Quadrisphaera sp. strain DD2A genome sequencing and assembly.</title>
        <authorList>
            <person name="Kim I."/>
        </authorList>
    </citation>
    <scope>NUCLEOTIDE SEQUENCE [LARGE SCALE GENOMIC DNA]</scope>
    <source>
        <strain evidence="3 4">DD2A</strain>
    </source>
</reference>
<organism evidence="3 4">
    <name type="scientific">Quadrisphaera setariae</name>
    <dbReference type="NCBI Taxonomy" id="2593304"/>
    <lineage>
        <taxon>Bacteria</taxon>
        <taxon>Bacillati</taxon>
        <taxon>Actinomycetota</taxon>
        <taxon>Actinomycetes</taxon>
        <taxon>Kineosporiales</taxon>
        <taxon>Kineosporiaceae</taxon>
        <taxon>Quadrisphaera</taxon>
    </lineage>
</organism>
<dbReference type="PANTHER" id="PTHR43674">
    <property type="entry name" value="NITRILASE C965.09-RELATED"/>
    <property type="match status" value="1"/>
</dbReference>
<dbReference type="EMBL" id="VKAC01000013">
    <property type="protein sequence ID" value="TXR52566.1"/>
    <property type="molecule type" value="Genomic_DNA"/>
</dbReference>
<name>A0A5C8Z6R6_9ACTN</name>
<evidence type="ECO:0000259" key="2">
    <source>
        <dbReference type="PROSITE" id="PS50263"/>
    </source>
</evidence>
<evidence type="ECO:0000256" key="1">
    <source>
        <dbReference type="ARBA" id="ARBA00022801"/>
    </source>
</evidence>
<dbReference type="Pfam" id="PF00795">
    <property type="entry name" value="CN_hydrolase"/>
    <property type="match status" value="1"/>
</dbReference>
<dbReference type="AlphaFoldDB" id="A0A5C8Z6R6"/>
<dbReference type="OrthoDB" id="4532287at2"/>
<evidence type="ECO:0000313" key="3">
    <source>
        <dbReference type="EMBL" id="TXR52566.1"/>
    </source>
</evidence>
<dbReference type="InterPro" id="IPR050345">
    <property type="entry name" value="Aliph_Amidase/BUP"/>
</dbReference>
<dbReference type="GO" id="GO:0016811">
    <property type="term" value="F:hydrolase activity, acting on carbon-nitrogen (but not peptide) bonds, in linear amides"/>
    <property type="evidence" value="ECO:0007669"/>
    <property type="project" value="TreeGrafter"/>
</dbReference>
<sequence>MLTPLRVAVAQPAVSRGDLAATAAAHAAAVARAAARLVVFPELSLTGYVLDAPAVALDDPVWEPLVAACAEHGSTALVGAPVAEEGGRRSIGVVAVDGGGVRVVYRKVHLYGDEVAAFSPGPGARVVEVDGWRVGLAVCRDTGIAEHTAATAALGVDLYAAGVVDLPEALPVIRSRAVGNALACRAPVAVASAAGAVGPRHGFPETAGGSAVHGADGALLAAAGAVEGEVVVVELEPRRG</sequence>
<keyword evidence="4" id="KW-1185">Reference proteome</keyword>
<dbReference type="PANTHER" id="PTHR43674:SF2">
    <property type="entry name" value="BETA-UREIDOPROPIONASE"/>
    <property type="match status" value="1"/>
</dbReference>
<keyword evidence="1 3" id="KW-0378">Hydrolase</keyword>
<evidence type="ECO:0000313" key="4">
    <source>
        <dbReference type="Proteomes" id="UP000321234"/>
    </source>
</evidence>
<proteinExistence type="predicted"/>
<feature type="domain" description="CN hydrolase" evidence="2">
    <location>
        <begin position="5"/>
        <end position="237"/>
    </location>
</feature>
<dbReference type="InterPro" id="IPR036526">
    <property type="entry name" value="C-N_Hydrolase_sf"/>
</dbReference>
<comment type="caution">
    <text evidence="3">The sequence shown here is derived from an EMBL/GenBank/DDBJ whole genome shotgun (WGS) entry which is preliminary data.</text>
</comment>
<dbReference type="Proteomes" id="UP000321234">
    <property type="component" value="Unassembled WGS sequence"/>
</dbReference>
<dbReference type="SUPFAM" id="SSF56317">
    <property type="entry name" value="Carbon-nitrogen hydrolase"/>
    <property type="match status" value="1"/>
</dbReference>
<dbReference type="InterPro" id="IPR003010">
    <property type="entry name" value="C-N_Hydrolase"/>
</dbReference>
<dbReference type="Gene3D" id="3.60.110.10">
    <property type="entry name" value="Carbon-nitrogen hydrolase"/>
    <property type="match status" value="1"/>
</dbReference>
<gene>
    <name evidence="3" type="ORF">FMM08_19180</name>
</gene>